<dbReference type="InterPro" id="IPR037883">
    <property type="entry name" value="Knr4/Smi1-like_sf"/>
</dbReference>
<dbReference type="AlphaFoldDB" id="A0A8J3V755"/>
<proteinExistence type="predicted"/>
<dbReference type="Proteomes" id="UP000605992">
    <property type="component" value="Unassembled WGS sequence"/>
</dbReference>
<evidence type="ECO:0000313" key="2">
    <source>
        <dbReference type="Proteomes" id="UP000605992"/>
    </source>
</evidence>
<organism evidence="1 2">
    <name type="scientific">Planotetraspora thailandica</name>
    <dbReference type="NCBI Taxonomy" id="487172"/>
    <lineage>
        <taxon>Bacteria</taxon>
        <taxon>Bacillati</taxon>
        <taxon>Actinomycetota</taxon>
        <taxon>Actinomycetes</taxon>
        <taxon>Streptosporangiales</taxon>
        <taxon>Streptosporangiaceae</taxon>
        <taxon>Planotetraspora</taxon>
    </lineage>
</organism>
<comment type="caution">
    <text evidence="1">The sequence shown here is derived from an EMBL/GenBank/DDBJ whole genome shotgun (WGS) entry which is preliminary data.</text>
</comment>
<accession>A0A8J3V755</accession>
<protein>
    <recommendedName>
        <fullName evidence="3">SMI1/KNR4 family protein</fullName>
    </recommendedName>
</protein>
<reference evidence="1" key="1">
    <citation type="submission" date="2021-01" db="EMBL/GenBank/DDBJ databases">
        <title>Whole genome shotgun sequence of Planotetraspora thailandica NBRC 104271.</title>
        <authorList>
            <person name="Komaki H."/>
            <person name="Tamura T."/>
        </authorList>
    </citation>
    <scope>NUCLEOTIDE SEQUENCE</scope>
    <source>
        <strain evidence="1">NBRC 104271</strain>
    </source>
</reference>
<evidence type="ECO:0008006" key="3">
    <source>
        <dbReference type="Google" id="ProtNLM"/>
    </source>
</evidence>
<evidence type="ECO:0000313" key="1">
    <source>
        <dbReference type="EMBL" id="GII57265.1"/>
    </source>
</evidence>
<gene>
    <name evidence="1" type="ORF">Pth03_56540</name>
</gene>
<name>A0A8J3V755_9ACTN</name>
<sequence>MTSSEGSLTALAEVLREIAGRPGCHVVPSSGSAAMSGNIVLPEDLRQLYELCGGALLFEDAPFPRRVCGPGDFVPASPRLLTPEVAQQVAEEDPTDLTNNCYVIVDGGEGLSTEPHVVMDLSPERAGRCYAAAWDTYGVLGEMPVLATTVVELLQALLADGGNKALPAGVSGGDAYEF</sequence>
<keyword evidence="2" id="KW-1185">Reference proteome</keyword>
<dbReference type="EMBL" id="BOOR01000049">
    <property type="protein sequence ID" value="GII57265.1"/>
    <property type="molecule type" value="Genomic_DNA"/>
</dbReference>
<dbReference type="SUPFAM" id="SSF160631">
    <property type="entry name" value="SMI1/KNR4-like"/>
    <property type="match status" value="1"/>
</dbReference>